<sequence length="145" mass="16593">MSDVVRYNYNTYSQMRSTGSENNFVFHDAFQSMGYWDDYLTGSVDPKPTNYTTHNSSTPDYINATSFTDDEGDYYNTVLDHHHYEVFGVDVLKMNITSHLLNVKNFASGMKDEKHPALCGEWSAALTDCAWWLNGVNRGSRYADE</sequence>
<dbReference type="EMBL" id="BSXS01015392">
    <property type="protein sequence ID" value="GMF06683.1"/>
    <property type="molecule type" value="Genomic_DNA"/>
</dbReference>
<gene>
    <name evidence="1" type="ORF">Amon02_001275900</name>
</gene>
<evidence type="ECO:0000313" key="1">
    <source>
        <dbReference type="EMBL" id="GMF06683.1"/>
    </source>
</evidence>
<comment type="caution">
    <text evidence="1">The sequence shown here is derived from an EMBL/GenBank/DDBJ whole genome shotgun (WGS) entry which is preliminary data.</text>
</comment>
<organism evidence="1 2">
    <name type="scientific">Ambrosiozyma monospora</name>
    <name type="common">Yeast</name>
    <name type="synonym">Endomycopsis monosporus</name>
    <dbReference type="NCBI Taxonomy" id="43982"/>
    <lineage>
        <taxon>Eukaryota</taxon>
        <taxon>Fungi</taxon>
        <taxon>Dikarya</taxon>
        <taxon>Ascomycota</taxon>
        <taxon>Saccharomycotina</taxon>
        <taxon>Pichiomycetes</taxon>
        <taxon>Pichiales</taxon>
        <taxon>Pichiaceae</taxon>
        <taxon>Ambrosiozyma</taxon>
    </lineage>
</organism>
<keyword evidence="2" id="KW-1185">Reference proteome</keyword>
<protein>
    <submittedName>
        <fullName evidence="1">Unnamed protein product</fullName>
    </submittedName>
</protein>
<dbReference type="Proteomes" id="UP001165064">
    <property type="component" value="Unassembled WGS sequence"/>
</dbReference>
<accession>A0ACB5UAX2</accession>
<reference evidence="1" key="1">
    <citation type="submission" date="2023-04" db="EMBL/GenBank/DDBJ databases">
        <title>Ambrosiozyma monospora NBRC 10751.</title>
        <authorList>
            <person name="Ichikawa N."/>
            <person name="Sato H."/>
            <person name="Tonouchi N."/>
        </authorList>
    </citation>
    <scope>NUCLEOTIDE SEQUENCE</scope>
    <source>
        <strain evidence="1">NBRC 10751</strain>
    </source>
</reference>
<proteinExistence type="predicted"/>
<evidence type="ECO:0000313" key="2">
    <source>
        <dbReference type="Proteomes" id="UP001165064"/>
    </source>
</evidence>
<name>A0ACB5UAX2_AMBMO</name>